<accession>A0A6J7DM39</accession>
<dbReference type="PANTHER" id="PTHR43820:SF4">
    <property type="entry name" value="HIGH-AFFINITY BRANCHED-CHAIN AMINO ACID TRANSPORT ATP-BINDING PROTEIN LIVF"/>
    <property type="match status" value="1"/>
</dbReference>
<dbReference type="InterPro" id="IPR052156">
    <property type="entry name" value="BCAA_Transport_ATP-bd_LivF"/>
</dbReference>
<dbReference type="EMBL" id="CAFBLP010000013">
    <property type="protein sequence ID" value="CAB4869915.1"/>
    <property type="molecule type" value="Genomic_DNA"/>
</dbReference>
<protein>
    <submittedName>
        <fullName evidence="7">Unannotated protein</fullName>
    </submittedName>
</protein>
<proteinExistence type="inferred from homology"/>
<name>A0A6J7DM39_9ZZZZ</name>
<dbReference type="GO" id="GO:0016887">
    <property type="term" value="F:ATP hydrolysis activity"/>
    <property type="evidence" value="ECO:0007669"/>
    <property type="project" value="InterPro"/>
</dbReference>
<dbReference type="InterPro" id="IPR003593">
    <property type="entry name" value="AAA+_ATPase"/>
</dbReference>
<keyword evidence="4" id="KW-0067">ATP-binding</keyword>
<dbReference type="PANTHER" id="PTHR43820">
    <property type="entry name" value="HIGH-AFFINITY BRANCHED-CHAIN AMINO ACID TRANSPORT ATP-BINDING PROTEIN LIVF"/>
    <property type="match status" value="1"/>
</dbReference>
<dbReference type="GO" id="GO:0015658">
    <property type="term" value="F:branched-chain amino acid transmembrane transporter activity"/>
    <property type="evidence" value="ECO:0007669"/>
    <property type="project" value="TreeGrafter"/>
</dbReference>
<dbReference type="GO" id="GO:0015807">
    <property type="term" value="P:L-amino acid transport"/>
    <property type="evidence" value="ECO:0007669"/>
    <property type="project" value="TreeGrafter"/>
</dbReference>
<dbReference type="Pfam" id="PF00005">
    <property type="entry name" value="ABC_tran"/>
    <property type="match status" value="1"/>
</dbReference>
<sequence>MSSGLDVVDLRAGYGAVEALHGVTLSFPLGAVVALLGRNGAGKSSLLRVMAGTVAVSSGRVSWRGRDLARLPPDQRVVAGLTSIPDAPNVFHGLTVAENLAVFGQGIAPDPVFEVFPELRDKASRLAGTLSGGERQMVALGRLLLRPGQALLLDEASRGLSVGAVERLYAVLDDLATPERTIVVVEQYQPDILRRADLVYVLSRGEVAWAGEPGELAAGRLPTAFG</sequence>
<dbReference type="InterPro" id="IPR027417">
    <property type="entry name" value="P-loop_NTPase"/>
</dbReference>
<dbReference type="PROSITE" id="PS00211">
    <property type="entry name" value="ABC_TRANSPORTER_1"/>
    <property type="match status" value="1"/>
</dbReference>
<keyword evidence="3" id="KW-0547">Nucleotide-binding</keyword>
<evidence type="ECO:0000256" key="3">
    <source>
        <dbReference type="ARBA" id="ARBA00022741"/>
    </source>
</evidence>
<organism evidence="7">
    <name type="scientific">freshwater metagenome</name>
    <dbReference type="NCBI Taxonomy" id="449393"/>
    <lineage>
        <taxon>unclassified sequences</taxon>
        <taxon>metagenomes</taxon>
        <taxon>ecological metagenomes</taxon>
    </lineage>
</organism>
<gene>
    <name evidence="7" type="ORF">UFOPK3376_00761</name>
</gene>
<keyword evidence="5" id="KW-0029">Amino-acid transport</keyword>
<comment type="similarity">
    <text evidence="1">Belongs to the ABC transporter superfamily.</text>
</comment>
<evidence type="ECO:0000256" key="4">
    <source>
        <dbReference type="ARBA" id="ARBA00022840"/>
    </source>
</evidence>
<evidence type="ECO:0000313" key="7">
    <source>
        <dbReference type="EMBL" id="CAB4869915.1"/>
    </source>
</evidence>
<dbReference type="InterPro" id="IPR003439">
    <property type="entry name" value="ABC_transporter-like_ATP-bd"/>
</dbReference>
<dbReference type="InterPro" id="IPR017871">
    <property type="entry name" value="ABC_transporter-like_CS"/>
</dbReference>
<feature type="domain" description="ABC transporter" evidence="6">
    <location>
        <begin position="5"/>
        <end position="226"/>
    </location>
</feature>
<evidence type="ECO:0000259" key="6">
    <source>
        <dbReference type="PROSITE" id="PS50893"/>
    </source>
</evidence>
<dbReference type="Gene3D" id="3.40.50.300">
    <property type="entry name" value="P-loop containing nucleotide triphosphate hydrolases"/>
    <property type="match status" value="1"/>
</dbReference>
<keyword evidence="2" id="KW-0813">Transport</keyword>
<evidence type="ECO:0000256" key="1">
    <source>
        <dbReference type="ARBA" id="ARBA00005417"/>
    </source>
</evidence>
<dbReference type="GO" id="GO:0005524">
    <property type="term" value="F:ATP binding"/>
    <property type="evidence" value="ECO:0007669"/>
    <property type="project" value="UniProtKB-KW"/>
</dbReference>
<reference evidence="7" key="1">
    <citation type="submission" date="2020-05" db="EMBL/GenBank/DDBJ databases">
        <authorList>
            <person name="Chiriac C."/>
            <person name="Salcher M."/>
            <person name="Ghai R."/>
            <person name="Kavagutti S V."/>
        </authorList>
    </citation>
    <scope>NUCLEOTIDE SEQUENCE</scope>
</reference>
<evidence type="ECO:0000256" key="2">
    <source>
        <dbReference type="ARBA" id="ARBA00022448"/>
    </source>
</evidence>
<dbReference type="AlphaFoldDB" id="A0A6J7DM39"/>
<dbReference type="SMART" id="SM00382">
    <property type="entry name" value="AAA"/>
    <property type="match status" value="1"/>
</dbReference>
<dbReference type="PROSITE" id="PS50893">
    <property type="entry name" value="ABC_TRANSPORTER_2"/>
    <property type="match status" value="1"/>
</dbReference>
<dbReference type="SUPFAM" id="SSF52540">
    <property type="entry name" value="P-loop containing nucleoside triphosphate hydrolases"/>
    <property type="match status" value="1"/>
</dbReference>
<evidence type="ECO:0000256" key="5">
    <source>
        <dbReference type="ARBA" id="ARBA00022970"/>
    </source>
</evidence>